<reference evidence="8 9" key="1">
    <citation type="journal article" date="2020" name="bioRxiv">
        <title>Metabolic contributions of an alphaproteobacterial endosymbiont in the apicomplexan Cardiosporidium cionae.</title>
        <authorList>
            <person name="Hunter E.S."/>
            <person name="Paight C.J."/>
            <person name="Lane C.E."/>
        </authorList>
    </citation>
    <scope>NUCLEOTIDE SEQUENCE [LARGE SCALE GENOMIC DNA]</scope>
    <source>
        <strain evidence="8">ESH_2018</strain>
    </source>
</reference>
<dbReference type="Pfam" id="PF13540">
    <property type="entry name" value="RCC1_2"/>
    <property type="match status" value="2"/>
</dbReference>
<dbReference type="Pfam" id="PF00612">
    <property type="entry name" value="IQ"/>
    <property type="match status" value="6"/>
</dbReference>
<evidence type="ECO:0000256" key="6">
    <source>
        <dbReference type="PROSITE-ProRule" id="PRU00782"/>
    </source>
</evidence>
<evidence type="ECO:0000256" key="4">
    <source>
        <dbReference type="ARBA" id="ARBA00023175"/>
    </source>
</evidence>
<dbReference type="InterPro" id="IPR009091">
    <property type="entry name" value="RCC1/BLIP-II"/>
</dbReference>
<keyword evidence="4 6" id="KW-0505">Motor protein</keyword>
<organism evidence="8 9">
    <name type="scientific">Cardiosporidium cionae</name>
    <dbReference type="NCBI Taxonomy" id="476202"/>
    <lineage>
        <taxon>Eukaryota</taxon>
        <taxon>Sar</taxon>
        <taxon>Alveolata</taxon>
        <taxon>Apicomplexa</taxon>
        <taxon>Aconoidasida</taxon>
        <taxon>Nephromycida</taxon>
        <taxon>Cardiosporidium</taxon>
    </lineage>
</organism>
<comment type="caution">
    <text evidence="8">The sequence shown here is derived from an EMBL/GenBank/DDBJ whole genome shotgun (WGS) entry which is preliminary data.</text>
</comment>
<dbReference type="InterPro" id="IPR036961">
    <property type="entry name" value="Kinesin_motor_dom_sf"/>
</dbReference>
<dbReference type="PROSITE" id="PS50096">
    <property type="entry name" value="IQ"/>
    <property type="match status" value="3"/>
</dbReference>
<dbReference type="InterPro" id="IPR000048">
    <property type="entry name" value="IQ_motif_EF-hand-BS"/>
</dbReference>
<name>A0ABQ7J9H8_9APIC</name>
<dbReference type="Gene3D" id="1.10.10.820">
    <property type="match status" value="1"/>
</dbReference>
<dbReference type="Pfam" id="PF00063">
    <property type="entry name" value="Myosin_head"/>
    <property type="match status" value="2"/>
</dbReference>
<dbReference type="SUPFAM" id="SSF52540">
    <property type="entry name" value="P-loop containing nucleoside triphosphate hydrolases"/>
    <property type="match status" value="3"/>
</dbReference>
<gene>
    <name evidence="8" type="ORF">IE077_003319</name>
</gene>
<dbReference type="Gene3D" id="3.40.850.10">
    <property type="entry name" value="Kinesin motor domain"/>
    <property type="match status" value="1"/>
</dbReference>
<sequence length="1298" mass="148246">MWQAVSTRPSIPRKMQRKYSGLDVGEHIVGSTVWIKSATESIYREVAVKAVSGNVVTVNVDGATQEVDASECLNSNVAVEPHAIYDLAKLTHANEAAALDVIKKRYMKDEIYETSIYYDFSVTPAMSKICVQTYAGRLLVVMNPFKLIKGLYEPKCLTKYQASEATHGFPTDVPPHTYAVAQVAMNTMKSTKECQSCISIIIPSGESGAGKTETARHLMQYFASVKVQIGGKKAIQDVILGANPLLEAIGNAKTTRNNNSSRFGRFVKLEVPEAGGICGGSISSYMLELSRVEFQATNERNYHIFYQLIKALPQKVKDNIKLKEAEEYNFLNQSGCYEVSTVNDVEEFKLVQRQLDLILSDDEKMDYFKALSAILLAGNINYEDTQAMGTDKAGKVTNWNDFEIVTNLLGIGATPCDKAITTTTVTIGGSVIESASSAEQAKIVCKAIAKEVYSICFEFFIKRINKLIYFDDDNKLWIGILDIYGFEFFEKNSYEQFLINYANEKLQQFFIQQVFQAEKAEYEVEGIDHSMITYSDNAEVILVRIGLEIKCAERYLIKPQARLYNNCVYTWGINITEQCLLQTGTSLSFTSACHKNIKNPHFSELKGDIRYKFKIIHTAAPVLYNTEEFVAKNKHKCVKIPNEICEIMKNSTNSTIKAAYEDYEIIDSKNMRGKFVGSKFQKSMGNLMLNLKKTNAHFIRCVKPNQQKAPLLFDAQTTLGQLICLSVFEAIGIIHKGFAYRSTFEEFVQNNSILMNVIGAQTDGSDVKAACISMLERIMVPKDQWQLGLTKIFIRKDGWLLIDRYFRQIMTKLSPLVIKLQSIYRAWKNRQDYEWNIKMTVRVQSLYRYYNARKDQVDFESLKRFFIGSIILALFSNVRQRQETAATKIQKVYKGYLARKRYTKLYLKFRVERLKKEMIKFTGTTVAARRWKLHAASKREERCAIKIQCAWRQYYAKKCLAILEQHKKENMAAILIQKNWLGHKARIHYQMLRYLNICCITIQRYWRGYLVRTSPEFEKIRGKIEGIRQNIKEIFATQQIHNFMRTYLISRRLHSLEYAVDILQSFARTKLLHERMKQILRATVCIQSWWRMKSVQRILHEEKFNIILGGVNQIAASWTRKECQRIHSLIKGRRGIEGLMLVHVSTHVPPKTVYPYGWTRGIEHIFAMDPSASIKSIDIGAFHTVVYTSTGHLYSFGLNDRYSKCTASLNEANGSILILLQAHCPIYYPFPSRNQLGIPSSAGLALPEHSISRHCLPISVKAVYCGVDHTLALSEEGLVFAWGSNTRFAKTCNRQIDT</sequence>
<feature type="binding site" evidence="6">
    <location>
        <begin position="205"/>
        <end position="212"/>
    </location>
    <ligand>
        <name>ATP</name>
        <dbReference type="ChEBI" id="CHEBI:30616"/>
    </ligand>
</feature>
<dbReference type="SMART" id="SM00015">
    <property type="entry name" value="IQ"/>
    <property type="match status" value="6"/>
</dbReference>
<feature type="domain" description="Myosin motor" evidence="7">
    <location>
        <begin position="82"/>
        <end position="807"/>
    </location>
</feature>
<dbReference type="PROSITE" id="PS51456">
    <property type="entry name" value="MYOSIN_MOTOR"/>
    <property type="match status" value="1"/>
</dbReference>
<keyword evidence="1 6" id="KW-0547">Nucleotide-binding</keyword>
<keyword evidence="5 6" id="KW-0009">Actin-binding</keyword>
<dbReference type="SUPFAM" id="SSF50985">
    <property type="entry name" value="RCC1/BLIP-II"/>
    <property type="match status" value="1"/>
</dbReference>
<dbReference type="SMART" id="SM00242">
    <property type="entry name" value="MYSc"/>
    <property type="match status" value="1"/>
</dbReference>
<dbReference type="Gene3D" id="1.20.5.4820">
    <property type="match status" value="1"/>
</dbReference>
<evidence type="ECO:0000313" key="9">
    <source>
        <dbReference type="Proteomes" id="UP000823046"/>
    </source>
</evidence>
<evidence type="ECO:0000256" key="1">
    <source>
        <dbReference type="ARBA" id="ARBA00022741"/>
    </source>
</evidence>
<dbReference type="Gene3D" id="1.20.58.530">
    <property type="match status" value="1"/>
</dbReference>
<dbReference type="PRINTS" id="PR00193">
    <property type="entry name" value="MYOSINHEAVY"/>
</dbReference>
<dbReference type="PANTHER" id="PTHR13140">
    <property type="entry name" value="MYOSIN"/>
    <property type="match status" value="1"/>
</dbReference>
<protein>
    <submittedName>
        <fullName evidence="8">Myosin H</fullName>
    </submittedName>
</protein>
<dbReference type="Gene3D" id="2.130.10.30">
    <property type="entry name" value="Regulator of chromosome condensation 1/beta-lactamase-inhibitor protein II"/>
    <property type="match status" value="1"/>
</dbReference>
<dbReference type="Gene3D" id="1.20.120.720">
    <property type="entry name" value="Myosin VI head, motor domain, U50 subdomain"/>
    <property type="match status" value="1"/>
</dbReference>
<feature type="region of interest" description="Actin-binding" evidence="6">
    <location>
        <begin position="684"/>
        <end position="706"/>
    </location>
</feature>
<dbReference type="PANTHER" id="PTHR13140:SF706">
    <property type="entry name" value="DILUTE CLASS UNCONVENTIONAL MYOSIN, ISOFORM C"/>
    <property type="match status" value="1"/>
</dbReference>
<evidence type="ECO:0000256" key="3">
    <source>
        <dbReference type="ARBA" id="ARBA00023123"/>
    </source>
</evidence>
<dbReference type="Gene3D" id="1.20.5.190">
    <property type="match status" value="2"/>
</dbReference>
<dbReference type="InterPro" id="IPR027417">
    <property type="entry name" value="P-loop_NTPase"/>
</dbReference>
<comment type="similarity">
    <text evidence="6">Belongs to the TRAFAC class myosin-kinesin ATPase superfamily. Myosin family.</text>
</comment>
<keyword evidence="3 6" id="KW-0518">Myosin</keyword>
<dbReference type="InterPro" id="IPR001609">
    <property type="entry name" value="Myosin_head_motor_dom-like"/>
</dbReference>
<evidence type="ECO:0000256" key="2">
    <source>
        <dbReference type="ARBA" id="ARBA00022840"/>
    </source>
</evidence>
<proteinExistence type="inferred from homology"/>
<dbReference type="Proteomes" id="UP000823046">
    <property type="component" value="Unassembled WGS sequence"/>
</dbReference>
<evidence type="ECO:0000256" key="5">
    <source>
        <dbReference type="ARBA" id="ARBA00023203"/>
    </source>
</evidence>
<evidence type="ECO:0000313" key="8">
    <source>
        <dbReference type="EMBL" id="KAF8820300.1"/>
    </source>
</evidence>
<keyword evidence="9" id="KW-1185">Reference proteome</keyword>
<dbReference type="EMBL" id="JADAQX010000425">
    <property type="protein sequence ID" value="KAF8820300.1"/>
    <property type="molecule type" value="Genomic_DNA"/>
</dbReference>
<dbReference type="CDD" id="cd23767">
    <property type="entry name" value="IQCD"/>
    <property type="match status" value="2"/>
</dbReference>
<keyword evidence="2 6" id="KW-0067">ATP-binding</keyword>
<accession>A0ABQ7J9H8</accession>
<evidence type="ECO:0000259" key="7">
    <source>
        <dbReference type="PROSITE" id="PS51456"/>
    </source>
</evidence>